<accession>A0A2V3PVN6</accession>
<feature type="transmembrane region" description="Helical" evidence="7">
    <location>
        <begin position="122"/>
        <end position="151"/>
    </location>
</feature>
<protein>
    <submittedName>
        <fullName evidence="8">Zinc transport system permease protein</fullName>
    </submittedName>
</protein>
<comment type="caution">
    <text evidence="8">The sequence shown here is derived from an EMBL/GenBank/DDBJ whole genome shotgun (WGS) entry which is preliminary data.</text>
</comment>
<dbReference type="CDD" id="cd06550">
    <property type="entry name" value="TM_ABC_iron-siderophores_like"/>
    <property type="match status" value="1"/>
</dbReference>
<keyword evidence="6" id="KW-0813">Transport</keyword>
<name>A0A2V3PVN6_9BACT</name>
<dbReference type="PANTHER" id="PTHR30477">
    <property type="entry name" value="ABC-TRANSPORTER METAL-BINDING PROTEIN"/>
    <property type="match status" value="1"/>
</dbReference>
<comment type="subcellular location">
    <subcellularLocation>
        <location evidence="6">Cell membrane</location>
        <topology evidence="6">Multi-pass membrane protein</topology>
    </subcellularLocation>
    <subcellularLocation>
        <location evidence="1">Membrane</location>
        <topology evidence="1">Multi-pass membrane protein</topology>
    </subcellularLocation>
</comment>
<dbReference type="OrthoDB" id="9798540at2"/>
<evidence type="ECO:0000256" key="2">
    <source>
        <dbReference type="ARBA" id="ARBA00008034"/>
    </source>
</evidence>
<dbReference type="Gene3D" id="1.10.3470.10">
    <property type="entry name" value="ABC transporter involved in vitamin B12 uptake, BtuC"/>
    <property type="match status" value="1"/>
</dbReference>
<dbReference type="Pfam" id="PF00950">
    <property type="entry name" value="ABC-3"/>
    <property type="match status" value="1"/>
</dbReference>
<dbReference type="AlphaFoldDB" id="A0A2V3PVN6"/>
<dbReference type="RefSeq" id="WP_110309432.1">
    <property type="nucleotide sequence ID" value="NZ_QICL01000002.1"/>
</dbReference>
<evidence type="ECO:0000313" key="8">
    <source>
        <dbReference type="EMBL" id="PXV68148.1"/>
    </source>
</evidence>
<evidence type="ECO:0000256" key="5">
    <source>
        <dbReference type="ARBA" id="ARBA00023136"/>
    </source>
</evidence>
<dbReference type="GO" id="GO:0010043">
    <property type="term" value="P:response to zinc ion"/>
    <property type="evidence" value="ECO:0007669"/>
    <property type="project" value="TreeGrafter"/>
</dbReference>
<comment type="similarity">
    <text evidence="2 6">Belongs to the ABC-3 integral membrane protein family.</text>
</comment>
<sequence length="276" mass="30458">MDFFELFRYDFFINALLGGLFASIACGIIGTYIVIKRLVFISGGITHASLGGLGIGFYFGFNPILSAMVFSILSAFGIEWLSGRKGVREDSAIAAFWSFGMAIGIICIYLKAGFAPNLSEYLFGNILTITTADIYAFIALSAVLAAIFYFFRREILYVAFDSDFAKTRNLPVKFIEYAMMFFIAVSIVLTIRLVGVVLLMSLLTMPQMTANLYTANFSKMIFLSIIFGLVGCISGLILSAFINVPSGAFIIFILIAIYFICRLINTIFKIDTLTAK</sequence>
<dbReference type="PANTHER" id="PTHR30477:SF18">
    <property type="entry name" value="METAL TRANSPORT SYSTEM MEMBRANE PROTEIN CT_417-RELATED"/>
    <property type="match status" value="1"/>
</dbReference>
<dbReference type="Proteomes" id="UP000247973">
    <property type="component" value="Unassembled WGS sequence"/>
</dbReference>
<evidence type="ECO:0000313" key="9">
    <source>
        <dbReference type="Proteomes" id="UP000247973"/>
    </source>
</evidence>
<feature type="transmembrane region" description="Helical" evidence="7">
    <location>
        <begin position="55"/>
        <end position="80"/>
    </location>
</feature>
<proteinExistence type="inferred from homology"/>
<feature type="transmembrane region" description="Helical" evidence="7">
    <location>
        <begin position="221"/>
        <end position="242"/>
    </location>
</feature>
<keyword evidence="3 6" id="KW-0812">Transmembrane</keyword>
<gene>
    <name evidence="8" type="ORF">CLV62_102180</name>
</gene>
<dbReference type="GO" id="GO:0043190">
    <property type="term" value="C:ATP-binding cassette (ABC) transporter complex"/>
    <property type="evidence" value="ECO:0007669"/>
    <property type="project" value="InterPro"/>
</dbReference>
<feature type="transmembrane region" description="Helical" evidence="7">
    <location>
        <begin position="177"/>
        <end position="200"/>
    </location>
</feature>
<dbReference type="InterPro" id="IPR037294">
    <property type="entry name" value="ABC_BtuC-like"/>
</dbReference>
<dbReference type="InterPro" id="IPR001626">
    <property type="entry name" value="ABC_TroCD"/>
</dbReference>
<feature type="transmembrane region" description="Helical" evidence="7">
    <location>
        <begin position="248"/>
        <end position="268"/>
    </location>
</feature>
<reference evidence="8 9" key="1">
    <citation type="submission" date="2018-03" db="EMBL/GenBank/DDBJ databases">
        <title>Genomic Encyclopedia of Archaeal and Bacterial Type Strains, Phase II (KMG-II): from individual species to whole genera.</title>
        <authorList>
            <person name="Goeker M."/>
        </authorList>
    </citation>
    <scope>NUCLEOTIDE SEQUENCE [LARGE SCALE GENOMIC DNA]</scope>
    <source>
        <strain evidence="8 9">DSM 100214</strain>
    </source>
</reference>
<dbReference type="SUPFAM" id="SSF81345">
    <property type="entry name" value="ABC transporter involved in vitamin B12 uptake, BtuC"/>
    <property type="match status" value="1"/>
</dbReference>
<dbReference type="EMBL" id="QICL01000002">
    <property type="protein sequence ID" value="PXV68148.1"/>
    <property type="molecule type" value="Genomic_DNA"/>
</dbReference>
<evidence type="ECO:0000256" key="7">
    <source>
        <dbReference type="SAM" id="Phobius"/>
    </source>
</evidence>
<dbReference type="GO" id="GO:0055085">
    <property type="term" value="P:transmembrane transport"/>
    <property type="evidence" value="ECO:0007669"/>
    <property type="project" value="InterPro"/>
</dbReference>
<feature type="transmembrane region" description="Helical" evidence="7">
    <location>
        <begin position="12"/>
        <end position="35"/>
    </location>
</feature>
<feature type="transmembrane region" description="Helical" evidence="7">
    <location>
        <begin position="92"/>
        <end position="110"/>
    </location>
</feature>
<keyword evidence="9" id="KW-1185">Reference proteome</keyword>
<evidence type="ECO:0000256" key="3">
    <source>
        <dbReference type="ARBA" id="ARBA00022692"/>
    </source>
</evidence>
<keyword evidence="5 7" id="KW-0472">Membrane</keyword>
<evidence type="ECO:0000256" key="4">
    <source>
        <dbReference type="ARBA" id="ARBA00022989"/>
    </source>
</evidence>
<evidence type="ECO:0000256" key="6">
    <source>
        <dbReference type="RuleBase" id="RU003943"/>
    </source>
</evidence>
<evidence type="ECO:0000256" key="1">
    <source>
        <dbReference type="ARBA" id="ARBA00004141"/>
    </source>
</evidence>
<keyword evidence="4 7" id="KW-1133">Transmembrane helix</keyword>
<organism evidence="8 9">
    <name type="scientific">Dysgonomonas alginatilytica</name>
    <dbReference type="NCBI Taxonomy" id="1605892"/>
    <lineage>
        <taxon>Bacteria</taxon>
        <taxon>Pseudomonadati</taxon>
        <taxon>Bacteroidota</taxon>
        <taxon>Bacteroidia</taxon>
        <taxon>Bacteroidales</taxon>
        <taxon>Dysgonomonadaceae</taxon>
        <taxon>Dysgonomonas</taxon>
    </lineage>
</organism>